<keyword evidence="1" id="KW-1133">Transmembrane helix</keyword>
<protein>
    <submittedName>
        <fullName evidence="3">Uncharacterized protein</fullName>
    </submittedName>
</protein>
<evidence type="ECO:0000313" key="5">
    <source>
        <dbReference type="Proteomes" id="UP000198940"/>
    </source>
</evidence>
<proteinExistence type="predicted"/>
<gene>
    <name evidence="2" type="ORF">SAMN04487891_101571</name>
    <name evidence="3" type="ORF">SAMN05216293_0578</name>
</gene>
<feature type="transmembrane region" description="Helical" evidence="1">
    <location>
        <begin position="7"/>
        <end position="26"/>
    </location>
</feature>
<evidence type="ECO:0000313" key="2">
    <source>
        <dbReference type="EMBL" id="SFB70612.1"/>
    </source>
</evidence>
<feature type="transmembrane region" description="Helical" evidence="1">
    <location>
        <begin position="38"/>
        <end position="60"/>
    </location>
</feature>
<comment type="caution">
    <text evidence="3">The sequence shown here is derived from an EMBL/GenBank/DDBJ whole genome shotgun (WGS) entry which is preliminary data.</text>
</comment>
<dbReference type="OrthoDB" id="1451982at2"/>
<dbReference type="Proteomes" id="UP000184031">
    <property type="component" value="Unassembled WGS sequence"/>
</dbReference>
<dbReference type="RefSeq" id="WP_072876613.1">
    <property type="nucleotide sequence ID" value="NZ_FOKU01000001.1"/>
</dbReference>
<feature type="transmembrane region" description="Helical" evidence="1">
    <location>
        <begin position="107"/>
        <end position="126"/>
    </location>
</feature>
<reference evidence="3 4" key="1">
    <citation type="submission" date="2016-11" db="EMBL/GenBank/DDBJ databases">
        <authorList>
            <person name="Varghese N."/>
            <person name="Submissions S."/>
        </authorList>
    </citation>
    <scope>NUCLEOTIDE SEQUENCE [LARGE SCALE GENOMIC DNA]</scope>
    <source>
        <strain evidence="3 4">CGMCC 1.12174</strain>
        <strain evidence="2 5">DSM 26351</strain>
    </source>
</reference>
<accession>A0A1M6QFD5</accession>
<dbReference type="EMBL" id="FRAT01000001">
    <property type="protein sequence ID" value="SHK18979.1"/>
    <property type="molecule type" value="Genomic_DNA"/>
</dbReference>
<feature type="transmembrane region" description="Helical" evidence="1">
    <location>
        <begin position="72"/>
        <end position="95"/>
    </location>
</feature>
<organism evidence="3 4">
    <name type="scientific">Flagellimonas taeanensis</name>
    <dbReference type="NCBI Taxonomy" id="1005926"/>
    <lineage>
        <taxon>Bacteria</taxon>
        <taxon>Pseudomonadati</taxon>
        <taxon>Bacteroidota</taxon>
        <taxon>Flavobacteriia</taxon>
        <taxon>Flavobacteriales</taxon>
        <taxon>Flavobacteriaceae</taxon>
        <taxon>Flagellimonas</taxon>
    </lineage>
</organism>
<dbReference type="EMBL" id="FOKU01000001">
    <property type="protein sequence ID" value="SFB70612.1"/>
    <property type="molecule type" value="Genomic_DNA"/>
</dbReference>
<keyword evidence="1" id="KW-0812">Transmembrane</keyword>
<dbReference type="STRING" id="1055723.SAMN05216293_0578"/>
<keyword evidence="5" id="KW-1185">Reference proteome</keyword>
<sequence>MKGKVVVWPAMITVAVFILVYVLHAAVTGNGFHLKKDILFSVYGFHLVFSLTVIIVFQWLSTAQKAKDQLGFIYLAVMAAKLGLFIVLFSSYFFGESATSTVPHGNFLVPVFIGLACEVTFLARTLKKME</sequence>
<evidence type="ECO:0000313" key="3">
    <source>
        <dbReference type="EMBL" id="SHK18979.1"/>
    </source>
</evidence>
<evidence type="ECO:0000256" key="1">
    <source>
        <dbReference type="SAM" id="Phobius"/>
    </source>
</evidence>
<dbReference type="Proteomes" id="UP000198940">
    <property type="component" value="Unassembled WGS sequence"/>
</dbReference>
<keyword evidence="1" id="KW-0472">Membrane</keyword>
<evidence type="ECO:0000313" key="4">
    <source>
        <dbReference type="Proteomes" id="UP000184031"/>
    </source>
</evidence>
<dbReference type="InterPro" id="IPR046166">
    <property type="entry name" value="DUF6168"/>
</dbReference>
<dbReference type="AlphaFoldDB" id="A0A1M6QFD5"/>
<name>A0A1M6QFD5_9FLAO</name>
<dbReference type="Pfam" id="PF19665">
    <property type="entry name" value="DUF6168"/>
    <property type="match status" value="1"/>
</dbReference>